<keyword evidence="1" id="KW-0812">Transmembrane</keyword>
<evidence type="ECO:0000313" key="2">
    <source>
        <dbReference type="EMBL" id="KKS09609.1"/>
    </source>
</evidence>
<dbReference type="AlphaFoldDB" id="A0A0G0W9E7"/>
<feature type="transmembrane region" description="Helical" evidence="1">
    <location>
        <begin position="146"/>
        <end position="170"/>
    </location>
</feature>
<evidence type="ECO:0000256" key="1">
    <source>
        <dbReference type="SAM" id="Phobius"/>
    </source>
</evidence>
<evidence type="ECO:0008006" key="4">
    <source>
        <dbReference type="Google" id="ProtNLM"/>
    </source>
</evidence>
<accession>A0A0G0W9E7</accession>
<feature type="transmembrane region" description="Helical" evidence="1">
    <location>
        <begin position="176"/>
        <end position="195"/>
    </location>
</feature>
<name>A0A0G0W9E7_UNCC2</name>
<organism evidence="2 3">
    <name type="scientific">candidate division CPR2 bacterium GW2011_GWC1_41_48</name>
    <dbReference type="NCBI Taxonomy" id="1618344"/>
    <lineage>
        <taxon>Bacteria</taxon>
        <taxon>Bacteria division CPR2</taxon>
    </lineage>
</organism>
<protein>
    <recommendedName>
        <fullName evidence="4">Histidine kinase N-terminal 7TM region domain-containing protein</fullName>
    </recommendedName>
</protein>
<dbReference type="EMBL" id="LCBL01000001">
    <property type="protein sequence ID" value="KKS09609.1"/>
    <property type="molecule type" value="Genomic_DNA"/>
</dbReference>
<feature type="transmembrane region" description="Helical" evidence="1">
    <location>
        <begin position="115"/>
        <end position="134"/>
    </location>
</feature>
<gene>
    <name evidence="2" type="ORF">UU65_C0001G0014</name>
</gene>
<sequence length="201" mass="22172">MGLVVLRKNSNSPINRSFFAFTVLLSVYISVSYLSVLLESALLFKSTFAISILLKITAIVWIISLCKGITKKTAISLYSIALVLMTGILFEGFMVKNILFNGSGFDYEMGTGSPLSLMFSIAIVLYGTYLLVKTAIKEKGLIRKKLFIITIGIVSYAILSFITSVLLPSIGMSSLTFLDIPESLIFISLLSYAMIKFKLRD</sequence>
<keyword evidence="1" id="KW-0472">Membrane</keyword>
<feature type="transmembrane region" description="Helical" evidence="1">
    <location>
        <begin position="17"/>
        <end position="36"/>
    </location>
</feature>
<comment type="caution">
    <text evidence="2">The sequence shown here is derived from an EMBL/GenBank/DDBJ whole genome shotgun (WGS) entry which is preliminary data.</text>
</comment>
<reference evidence="2 3" key="1">
    <citation type="journal article" date="2015" name="Nature">
        <title>rRNA introns, odd ribosomes, and small enigmatic genomes across a large radiation of phyla.</title>
        <authorList>
            <person name="Brown C.T."/>
            <person name="Hug L.A."/>
            <person name="Thomas B.C."/>
            <person name="Sharon I."/>
            <person name="Castelle C.J."/>
            <person name="Singh A."/>
            <person name="Wilkins M.J."/>
            <person name="Williams K.H."/>
            <person name="Banfield J.F."/>
        </authorList>
    </citation>
    <scope>NUCLEOTIDE SEQUENCE [LARGE SCALE GENOMIC DNA]</scope>
</reference>
<keyword evidence="1" id="KW-1133">Transmembrane helix</keyword>
<evidence type="ECO:0000313" key="3">
    <source>
        <dbReference type="Proteomes" id="UP000033869"/>
    </source>
</evidence>
<dbReference type="Proteomes" id="UP000033869">
    <property type="component" value="Unassembled WGS sequence"/>
</dbReference>
<proteinExistence type="predicted"/>
<feature type="transmembrane region" description="Helical" evidence="1">
    <location>
        <begin position="75"/>
        <end position="95"/>
    </location>
</feature>
<feature type="transmembrane region" description="Helical" evidence="1">
    <location>
        <begin position="42"/>
        <end position="63"/>
    </location>
</feature>